<proteinExistence type="predicted"/>
<accession>A0A6J6D3D9</accession>
<keyword evidence="1" id="KW-0472">Membrane</keyword>
<evidence type="ECO:0000313" key="2">
    <source>
        <dbReference type="EMBL" id="CAB4558302.1"/>
    </source>
</evidence>
<keyword evidence="1" id="KW-1133">Transmembrane helix</keyword>
<reference evidence="2" key="1">
    <citation type="submission" date="2020-05" db="EMBL/GenBank/DDBJ databases">
        <authorList>
            <person name="Chiriac C."/>
            <person name="Salcher M."/>
            <person name="Ghai R."/>
            <person name="Kavagutti S V."/>
        </authorList>
    </citation>
    <scope>NUCLEOTIDE SEQUENCE</scope>
</reference>
<organism evidence="2">
    <name type="scientific">freshwater metagenome</name>
    <dbReference type="NCBI Taxonomy" id="449393"/>
    <lineage>
        <taxon>unclassified sequences</taxon>
        <taxon>metagenomes</taxon>
        <taxon>ecological metagenomes</taxon>
    </lineage>
</organism>
<sequence>MTQTIKRLGLGVLLCALLLVSVVVGLSAGKKSPSSNWIDKSLSISEVTLLCALVSGMTIVLLLIELSLLFFREDSRSRMLRPSTLLLVTGTVVAAPATGAPVQPTKVPSFPISSVLSPAMCLALVQKILQIRREQISARRYPQRLTEENLQTLEEVERTASSSDVPSAVHTQALPREVCELLDAVTATSDQTPDLTFAVRGTQPSIIVHLFGYPLVRNQDGITAEFRKKRALELLTWLSLNRDRARRSAARTAMWEIAIHDSTFSTVVSDMRRGLSLLDSSMPSESLVPITYSDDIPLSANVISDAEILARTLHAFQQDENCVGDVINCLQWLRDVPFAGTSYSWADLDGSTTRLVILGVTAATEVARWAIRHQNADALISAVRAGLRVMPGNEELLELQRSALSSLGSKNCQLCSLTACSDAKHQR</sequence>
<keyword evidence="1" id="KW-0812">Transmembrane</keyword>
<protein>
    <submittedName>
        <fullName evidence="2">Unannotated protein</fullName>
    </submittedName>
</protein>
<feature type="transmembrane region" description="Helical" evidence="1">
    <location>
        <begin position="83"/>
        <end position="102"/>
    </location>
</feature>
<name>A0A6J6D3D9_9ZZZZ</name>
<dbReference type="EMBL" id="CAEZTI010000023">
    <property type="protein sequence ID" value="CAB4558302.1"/>
    <property type="molecule type" value="Genomic_DNA"/>
</dbReference>
<gene>
    <name evidence="2" type="ORF">UFOPK1619_00212</name>
</gene>
<feature type="transmembrane region" description="Helical" evidence="1">
    <location>
        <begin position="49"/>
        <end position="71"/>
    </location>
</feature>
<evidence type="ECO:0000256" key="1">
    <source>
        <dbReference type="SAM" id="Phobius"/>
    </source>
</evidence>
<dbReference type="AlphaFoldDB" id="A0A6J6D3D9"/>